<evidence type="ECO:0000313" key="3">
    <source>
        <dbReference type="Proteomes" id="UP001202117"/>
    </source>
</evidence>
<evidence type="ECO:0000313" key="2">
    <source>
        <dbReference type="EMBL" id="MCH4563352.1"/>
    </source>
</evidence>
<dbReference type="Gene3D" id="3.40.50.150">
    <property type="entry name" value="Vaccinia Virus protein VP39"/>
    <property type="match status" value="1"/>
</dbReference>
<keyword evidence="2" id="KW-0808">Transferase</keyword>
<organism evidence="2 3">
    <name type="scientific">Halomonas flagellata</name>
    <dbReference type="NCBI Taxonomy" id="2920385"/>
    <lineage>
        <taxon>Bacteria</taxon>
        <taxon>Pseudomonadati</taxon>
        <taxon>Pseudomonadota</taxon>
        <taxon>Gammaproteobacteria</taxon>
        <taxon>Oceanospirillales</taxon>
        <taxon>Halomonadaceae</taxon>
        <taxon>Halomonas</taxon>
    </lineage>
</organism>
<dbReference type="EMBL" id="JAKVPY010000009">
    <property type="protein sequence ID" value="MCH4563352.1"/>
    <property type="molecule type" value="Genomic_DNA"/>
</dbReference>
<dbReference type="Pfam" id="PF08242">
    <property type="entry name" value="Methyltransf_12"/>
    <property type="match status" value="1"/>
</dbReference>
<dbReference type="GO" id="GO:0032259">
    <property type="term" value="P:methylation"/>
    <property type="evidence" value="ECO:0007669"/>
    <property type="project" value="UniProtKB-KW"/>
</dbReference>
<evidence type="ECO:0000259" key="1">
    <source>
        <dbReference type="Pfam" id="PF08242"/>
    </source>
</evidence>
<sequence>MTPDDYWRGNARLEHLTPIGQRFPEVGLFDALRQACRGSVFELGCGDGRLSAAFDPERYTGMDINPAALVRARQSNPGHRFTTEWQPADTVMAYTVLLHVPDDELPAMMRRLQAYPRIVIGEIMGRRWRTPGLPPVFNRERAEYEAFLGPAREVIQVPYPYYGTDLELCAW</sequence>
<accession>A0ABS9RU56</accession>
<keyword evidence="2" id="KW-0489">Methyltransferase</keyword>
<protein>
    <submittedName>
        <fullName evidence="2">Class I SAM-dependent methyltransferase</fullName>
    </submittedName>
</protein>
<name>A0ABS9RU56_9GAMM</name>
<feature type="domain" description="Methyltransferase type 12" evidence="1">
    <location>
        <begin position="42"/>
        <end position="112"/>
    </location>
</feature>
<dbReference type="RefSeq" id="WP_240568061.1">
    <property type="nucleotide sequence ID" value="NZ_JAKVPY010000009.1"/>
</dbReference>
<dbReference type="InterPro" id="IPR013217">
    <property type="entry name" value="Methyltransf_12"/>
</dbReference>
<gene>
    <name evidence="2" type="ORF">MKP05_09440</name>
</gene>
<dbReference type="SUPFAM" id="SSF53335">
    <property type="entry name" value="S-adenosyl-L-methionine-dependent methyltransferases"/>
    <property type="match status" value="1"/>
</dbReference>
<dbReference type="GO" id="GO:0008168">
    <property type="term" value="F:methyltransferase activity"/>
    <property type="evidence" value="ECO:0007669"/>
    <property type="project" value="UniProtKB-KW"/>
</dbReference>
<keyword evidence="3" id="KW-1185">Reference proteome</keyword>
<dbReference type="CDD" id="cd02440">
    <property type="entry name" value="AdoMet_MTases"/>
    <property type="match status" value="1"/>
</dbReference>
<dbReference type="InterPro" id="IPR029063">
    <property type="entry name" value="SAM-dependent_MTases_sf"/>
</dbReference>
<comment type="caution">
    <text evidence="2">The sequence shown here is derived from an EMBL/GenBank/DDBJ whole genome shotgun (WGS) entry which is preliminary data.</text>
</comment>
<reference evidence="2 3" key="1">
    <citation type="submission" date="2022-02" db="EMBL/GenBank/DDBJ databases">
        <title>Halomonas fukangensis sp. nov., a halophilic bacterium isolated from a bulk soil of Kalidium foliatum at Fukang.</title>
        <authorList>
            <person name="Huang Y."/>
        </authorList>
    </citation>
    <scope>NUCLEOTIDE SEQUENCE [LARGE SCALE GENOMIC DNA]</scope>
    <source>
        <strain evidence="2 3">EGI 63088</strain>
    </source>
</reference>
<proteinExistence type="predicted"/>
<dbReference type="Proteomes" id="UP001202117">
    <property type="component" value="Unassembled WGS sequence"/>
</dbReference>